<name>A0A344U453_9ACTN</name>
<protein>
    <submittedName>
        <fullName evidence="2">Uncharacterized protein</fullName>
    </submittedName>
</protein>
<evidence type="ECO:0000313" key="3">
    <source>
        <dbReference type="Proteomes" id="UP000252004"/>
    </source>
</evidence>
<dbReference type="Proteomes" id="UP000252004">
    <property type="component" value="Chromosome"/>
</dbReference>
<reference evidence="2 3" key="1">
    <citation type="submission" date="2018-01" db="EMBL/GenBank/DDBJ databases">
        <title>Draft genome Sequence of streptomyces globosus LZH-48.</title>
        <authorList>
            <person name="Ran K."/>
            <person name="Li Z."/>
            <person name="Wei S."/>
            <person name="Dong R."/>
        </authorList>
    </citation>
    <scope>NUCLEOTIDE SEQUENCE [LARGE SCALE GENOMIC DNA]</scope>
    <source>
        <strain evidence="2 3">LZH-48</strain>
    </source>
</reference>
<dbReference type="AlphaFoldDB" id="A0A344U453"/>
<sequence length="93" mass="9844">MRDGAGRQGWPEGPSRSDATNGSALDGPPRPALTLDWRPATSHHPDPDQPPTPPRPPPPRTAPRPHPDPGPAPAPALPRTPTPRYPPVASCRP</sequence>
<accession>A0A344U453</accession>
<dbReference type="KEGG" id="sgz:C0216_21455"/>
<dbReference type="EMBL" id="CP030862">
    <property type="protein sequence ID" value="AXE25674.1"/>
    <property type="molecule type" value="Genomic_DNA"/>
</dbReference>
<gene>
    <name evidence="2" type="ORF">C0216_21455</name>
</gene>
<proteinExistence type="predicted"/>
<feature type="compositionally biased region" description="Pro residues" evidence="1">
    <location>
        <begin position="48"/>
        <end position="86"/>
    </location>
</feature>
<evidence type="ECO:0000256" key="1">
    <source>
        <dbReference type="SAM" id="MobiDB-lite"/>
    </source>
</evidence>
<feature type="region of interest" description="Disordered" evidence="1">
    <location>
        <begin position="1"/>
        <end position="93"/>
    </location>
</feature>
<evidence type="ECO:0000313" key="2">
    <source>
        <dbReference type="EMBL" id="AXE25674.1"/>
    </source>
</evidence>
<keyword evidence="3" id="KW-1185">Reference proteome</keyword>
<organism evidence="2 3">
    <name type="scientific">Streptomyces globosus</name>
    <dbReference type="NCBI Taxonomy" id="68209"/>
    <lineage>
        <taxon>Bacteria</taxon>
        <taxon>Bacillati</taxon>
        <taxon>Actinomycetota</taxon>
        <taxon>Actinomycetes</taxon>
        <taxon>Kitasatosporales</taxon>
        <taxon>Streptomycetaceae</taxon>
        <taxon>Streptomyces</taxon>
    </lineage>
</organism>